<accession>A0A5J4UZL2</accession>
<protein>
    <submittedName>
        <fullName evidence="1">Uncharacterized protein</fullName>
    </submittedName>
</protein>
<evidence type="ECO:0000313" key="1">
    <source>
        <dbReference type="EMBL" id="KAA6376166.1"/>
    </source>
</evidence>
<dbReference type="Proteomes" id="UP000324800">
    <property type="component" value="Unassembled WGS sequence"/>
</dbReference>
<reference evidence="1 2" key="1">
    <citation type="submission" date="2019-03" db="EMBL/GenBank/DDBJ databases">
        <title>Single cell metagenomics reveals metabolic interactions within the superorganism composed of flagellate Streblomastix strix and complex community of Bacteroidetes bacteria on its surface.</title>
        <authorList>
            <person name="Treitli S.C."/>
            <person name="Kolisko M."/>
            <person name="Husnik F."/>
            <person name="Keeling P."/>
            <person name="Hampl V."/>
        </authorList>
    </citation>
    <scope>NUCLEOTIDE SEQUENCE [LARGE SCALE GENOMIC DNA]</scope>
    <source>
        <strain evidence="1">ST1C</strain>
    </source>
</reference>
<gene>
    <name evidence="1" type="ORF">EZS28_028307</name>
</gene>
<evidence type="ECO:0000313" key="2">
    <source>
        <dbReference type="Proteomes" id="UP000324800"/>
    </source>
</evidence>
<organism evidence="1 2">
    <name type="scientific">Streblomastix strix</name>
    <dbReference type="NCBI Taxonomy" id="222440"/>
    <lineage>
        <taxon>Eukaryota</taxon>
        <taxon>Metamonada</taxon>
        <taxon>Preaxostyla</taxon>
        <taxon>Oxymonadida</taxon>
        <taxon>Streblomastigidae</taxon>
        <taxon>Streblomastix</taxon>
    </lineage>
</organism>
<sequence length="125" mass="14547">MNLNPAIDLFSQHFNNLLPRFMTTITGYGKIAIYALSQAWKKEFPWIHPPIPLLPAVLKNIGEQRIEEMIIAPLWPSQIWYTELVNENAQSLMLGWNIEILEPRTSLIKKNLKLYPDKICCLIMK</sequence>
<dbReference type="OrthoDB" id="6147543at2759"/>
<dbReference type="EMBL" id="SNRW01010716">
    <property type="protein sequence ID" value="KAA6376166.1"/>
    <property type="molecule type" value="Genomic_DNA"/>
</dbReference>
<dbReference type="AlphaFoldDB" id="A0A5J4UZL2"/>
<comment type="caution">
    <text evidence="1">The sequence shown here is derived from an EMBL/GenBank/DDBJ whole genome shotgun (WGS) entry which is preliminary data.</text>
</comment>
<proteinExistence type="predicted"/>
<name>A0A5J4UZL2_9EUKA</name>